<dbReference type="AlphaFoldDB" id="A0A8K1G3B3"/>
<accession>A0A8K1G3B3</accession>
<keyword evidence="2" id="KW-1185">Reference proteome</keyword>
<evidence type="ECO:0000313" key="1">
    <source>
        <dbReference type="EMBL" id="TRZ10867.1"/>
    </source>
</evidence>
<organism evidence="1 2">
    <name type="scientific">Zosterops borbonicus</name>
    <dbReference type="NCBI Taxonomy" id="364589"/>
    <lineage>
        <taxon>Eukaryota</taxon>
        <taxon>Metazoa</taxon>
        <taxon>Chordata</taxon>
        <taxon>Craniata</taxon>
        <taxon>Vertebrata</taxon>
        <taxon>Euteleostomi</taxon>
        <taxon>Archelosauria</taxon>
        <taxon>Archosauria</taxon>
        <taxon>Dinosauria</taxon>
        <taxon>Saurischia</taxon>
        <taxon>Theropoda</taxon>
        <taxon>Coelurosauria</taxon>
        <taxon>Aves</taxon>
        <taxon>Neognathae</taxon>
        <taxon>Neoaves</taxon>
        <taxon>Telluraves</taxon>
        <taxon>Australaves</taxon>
        <taxon>Passeriformes</taxon>
        <taxon>Sylvioidea</taxon>
        <taxon>Zosteropidae</taxon>
        <taxon>Zosterops</taxon>
    </lineage>
</organism>
<comment type="caution">
    <text evidence="1">The sequence shown here is derived from an EMBL/GenBank/DDBJ whole genome shotgun (WGS) entry which is preliminary data.</text>
</comment>
<gene>
    <name evidence="1" type="ORF">HGM15179_016241</name>
</gene>
<name>A0A8K1G3B3_9PASS</name>
<dbReference type="Proteomes" id="UP000796761">
    <property type="component" value="Unassembled WGS sequence"/>
</dbReference>
<proteinExistence type="predicted"/>
<protein>
    <submittedName>
        <fullName evidence="1">Uncharacterized protein</fullName>
    </submittedName>
</protein>
<dbReference type="EMBL" id="SWJQ01000795">
    <property type="protein sequence ID" value="TRZ10867.1"/>
    <property type="molecule type" value="Genomic_DNA"/>
</dbReference>
<sequence length="199" mass="22677">MRLKKVKDQVLNFSHNFRQHYRLGENSLEEEVLGTNAGSKAIHKNVEKLKKVIYEILMKFNKPKSKMLRLGQGNSRHGYRLGRDLTESGPAEKDLGVLLDEKLDLSCYKGGEWSFITEYSIQYTPLQTAGDALFNVFSVFLIPLTVEITDALFNVFSVFLIPLTVEITDLMPAEHIGNKRLKEKSLGDKNGEWQFAHSD</sequence>
<reference evidence="1" key="1">
    <citation type="submission" date="2019-04" db="EMBL/GenBank/DDBJ databases">
        <title>Genome assembly of Zosterops borbonicus 15179.</title>
        <authorList>
            <person name="Leroy T."/>
            <person name="Anselmetti Y."/>
            <person name="Tilak M.-K."/>
            <person name="Nabholz B."/>
        </authorList>
    </citation>
    <scope>NUCLEOTIDE SEQUENCE</scope>
    <source>
        <strain evidence="1">HGM_15179</strain>
        <tissue evidence="1">Muscle</tissue>
    </source>
</reference>
<dbReference type="OrthoDB" id="6764170at2759"/>
<evidence type="ECO:0000313" key="2">
    <source>
        <dbReference type="Proteomes" id="UP000796761"/>
    </source>
</evidence>